<reference evidence="1 2" key="1">
    <citation type="submission" date="2017-04" db="EMBL/GenBank/DDBJ databases">
        <title>Genome Announcement: Closed genomes of Ralstonia solanacearum strains K60, UW551, and UW700.</title>
        <authorList>
            <person name="Hayes M."/>
            <person name="Macintyre A.M."/>
            <person name="Allen C."/>
        </authorList>
    </citation>
    <scope>NUCLEOTIDE SEQUENCE [LARGE SCALE GENOMIC DNA]</scope>
    <source>
        <strain evidence="1 2">UW25</strain>
    </source>
</reference>
<accession>A0AAP7ZP71</accession>
<dbReference type="Pfam" id="PF12686">
    <property type="entry name" value="DUF3800"/>
    <property type="match status" value="1"/>
</dbReference>
<dbReference type="InterPro" id="IPR024524">
    <property type="entry name" value="DUF3800"/>
</dbReference>
<dbReference type="RefSeq" id="WP_003272194.1">
    <property type="nucleotide sequence ID" value="NZ_NCTK01000001.1"/>
</dbReference>
<sequence>MYLLYCDETNIKKVSGDFFVYGGVAINAAKAGALSSAIEQTRKDFGVPREHLLKFNPGPAGMSHDKVVELKKTIMQIAVEHDCKLLVNLLMHDIATSSDDARRNGINTLCYHFDCFLNRPKMPGIVLIDRFTDKQLDAQLQEKLAVGLTGHLPYGSEMKIQHIVGYHLTAIGQSHFCSLVDILLGSLRFAINAHTQKTEQHYASAKTILAQLAPLFFREESRLAPGSGELVHPISLWFSPKRVKSSAFRGKYEALKAYLAESGVSVAQPILGAEG</sequence>
<evidence type="ECO:0000313" key="2">
    <source>
        <dbReference type="Proteomes" id="UP000216164"/>
    </source>
</evidence>
<dbReference type="AlphaFoldDB" id="A0AAP7ZP71"/>
<gene>
    <name evidence="1" type="ORF">B7R77_13800</name>
</gene>
<name>A0AAP7ZP71_RALSL</name>
<organism evidence="1 2">
    <name type="scientific">Ralstonia solanacearum K60</name>
    <dbReference type="NCBI Taxonomy" id="1091042"/>
    <lineage>
        <taxon>Bacteria</taxon>
        <taxon>Pseudomonadati</taxon>
        <taxon>Pseudomonadota</taxon>
        <taxon>Betaproteobacteria</taxon>
        <taxon>Burkholderiales</taxon>
        <taxon>Burkholderiaceae</taxon>
        <taxon>Ralstonia</taxon>
        <taxon>Ralstonia solanacearum species complex</taxon>
    </lineage>
</organism>
<comment type="caution">
    <text evidence="1">The sequence shown here is derived from an EMBL/GenBank/DDBJ whole genome shotgun (WGS) entry which is preliminary data.</text>
</comment>
<dbReference type="EMBL" id="NCTK01000001">
    <property type="protein sequence ID" value="OYQ14217.1"/>
    <property type="molecule type" value="Genomic_DNA"/>
</dbReference>
<protein>
    <submittedName>
        <fullName evidence="1">DUF3800 domain-containing protein</fullName>
    </submittedName>
</protein>
<evidence type="ECO:0000313" key="1">
    <source>
        <dbReference type="EMBL" id="OYQ14217.1"/>
    </source>
</evidence>
<dbReference type="Proteomes" id="UP000216164">
    <property type="component" value="Unassembled WGS sequence"/>
</dbReference>
<proteinExistence type="predicted"/>